<gene>
    <name evidence="2" type="ORF">JOB18_016857</name>
</gene>
<protein>
    <submittedName>
        <fullName evidence="2">Uncharacterized protein</fullName>
    </submittedName>
</protein>
<comment type="caution">
    <text evidence="2">The sequence shown here is derived from an EMBL/GenBank/DDBJ whole genome shotgun (WGS) entry which is preliminary data.</text>
</comment>
<keyword evidence="1" id="KW-1133">Transmembrane helix</keyword>
<accession>A0AAV6SR17</accession>
<name>A0AAV6SR17_SOLSE</name>
<evidence type="ECO:0000256" key="1">
    <source>
        <dbReference type="SAM" id="Phobius"/>
    </source>
</evidence>
<evidence type="ECO:0000313" key="3">
    <source>
        <dbReference type="Proteomes" id="UP000693946"/>
    </source>
</evidence>
<dbReference type="AlphaFoldDB" id="A0AAV6SR17"/>
<keyword evidence="3" id="KW-1185">Reference proteome</keyword>
<reference evidence="2 3" key="1">
    <citation type="journal article" date="2021" name="Sci. Rep.">
        <title>Chromosome anchoring in Senegalese sole (Solea senegalensis) reveals sex-associated markers and genome rearrangements in flatfish.</title>
        <authorList>
            <person name="Guerrero-Cozar I."/>
            <person name="Gomez-Garrido J."/>
            <person name="Berbel C."/>
            <person name="Martinez-Blanch J.F."/>
            <person name="Alioto T."/>
            <person name="Claros M.G."/>
            <person name="Gagnaire P.A."/>
            <person name="Manchado M."/>
        </authorList>
    </citation>
    <scope>NUCLEOTIDE SEQUENCE [LARGE SCALE GENOMIC DNA]</scope>
    <source>
        <strain evidence="2">Sse05_10M</strain>
    </source>
</reference>
<evidence type="ECO:0000313" key="2">
    <source>
        <dbReference type="EMBL" id="KAG7519831.1"/>
    </source>
</evidence>
<proteinExistence type="predicted"/>
<dbReference type="Proteomes" id="UP000693946">
    <property type="component" value="Linkage Group LG11"/>
</dbReference>
<keyword evidence="1" id="KW-0472">Membrane</keyword>
<organism evidence="2 3">
    <name type="scientific">Solea senegalensis</name>
    <name type="common">Senegalese sole</name>
    <dbReference type="NCBI Taxonomy" id="28829"/>
    <lineage>
        <taxon>Eukaryota</taxon>
        <taxon>Metazoa</taxon>
        <taxon>Chordata</taxon>
        <taxon>Craniata</taxon>
        <taxon>Vertebrata</taxon>
        <taxon>Euteleostomi</taxon>
        <taxon>Actinopterygii</taxon>
        <taxon>Neopterygii</taxon>
        <taxon>Teleostei</taxon>
        <taxon>Neoteleostei</taxon>
        <taxon>Acanthomorphata</taxon>
        <taxon>Carangaria</taxon>
        <taxon>Pleuronectiformes</taxon>
        <taxon>Pleuronectoidei</taxon>
        <taxon>Soleidae</taxon>
        <taxon>Solea</taxon>
    </lineage>
</organism>
<dbReference type="EMBL" id="JAGKHQ010000003">
    <property type="protein sequence ID" value="KAG7519831.1"/>
    <property type="molecule type" value="Genomic_DNA"/>
</dbReference>
<feature type="transmembrane region" description="Helical" evidence="1">
    <location>
        <begin position="141"/>
        <end position="160"/>
    </location>
</feature>
<feature type="transmembrane region" description="Helical" evidence="1">
    <location>
        <begin position="107"/>
        <end position="129"/>
    </location>
</feature>
<keyword evidence="1" id="KW-0812">Transmembrane</keyword>
<sequence length="192" mass="21085">MYSVSPPPSCNENDQADFSWSHNKTVLATRETRVPGVVTSNVTTVVIDRCVSKMEYEVICEDLQHYPGVCEPNCSAIKEKFEGEDVLQVTVSEMRSLLEATSLEREAVFVSSMLLCHKTVSFISIVFVADHTTVKMAVSEVVILVVGLVLAVAGGLIYKFRNCIKSGWVKLRGVKETEGTSTVVYVSDGLTQ</sequence>